<dbReference type="Proteomes" id="UP001258315">
    <property type="component" value="Unassembled WGS sequence"/>
</dbReference>
<gene>
    <name evidence="3" type="ORF">QE417_002152</name>
</gene>
<evidence type="ECO:0000256" key="2">
    <source>
        <dbReference type="SAM" id="Phobius"/>
    </source>
</evidence>
<dbReference type="CDD" id="cd10981">
    <property type="entry name" value="ZnPC_S1P1"/>
    <property type="match status" value="1"/>
</dbReference>
<feature type="transmembrane region" description="Helical" evidence="2">
    <location>
        <begin position="27"/>
        <end position="46"/>
    </location>
</feature>
<sequence length="361" mass="41504">MLFGIALTHNYIIVLKGWFKVKFVKDIIIALIALTLLSSWGFYAHFRVNRVAVFTLPRAMSGFYQANIEYLTEHAISADRRRYVDSAEIPRHFFDADHYGKDPFHTVPQKWNDAIAKYSADTLYKYGTLPWTIQYNYYRLVDAFKNHDTSAIKHYSAYLGHYVADACVPLHTTMNHDGQLTHQDGLHALWESRLPEQFGNSYNYNAGKAKYLENPLWQAFILCRSSFKCTDSVLRIQQQVDKTFPADKKYEVIMRGKRKIKDFSAAYCRAYHTALKGMVQRRLRTAILNVGSYWYSAWVDAGQPDLNQITEPLPDSLKQKTAHEAALYKLGKIAALPNYGTVNKPLPKQQTQLRSTGKPTP</sequence>
<dbReference type="RefSeq" id="WP_311949843.1">
    <property type="nucleotide sequence ID" value="NZ_JAVLVU010000001.1"/>
</dbReference>
<proteinExistence type="predicted"/>
<keyword evidence="4" id="KW-1185">Reference proteome</keyword>
<reference evidence="4" key="1">
    <citation type="submission" date="2023-07" db="EMBL/GenBank/DDBJ databases">
        <title>Functional and genomic diversity of the sorghum phyllosphere microbiome.</title>
        <authorList>
            <person name="Shade A."/>
        </authorList>
    </citation>
    <scope>NUCLEOTIDE SEQUENCE [LARGE SCALE GENOMIC DNA]</scope>
    <source>
        <strain evidence="4">SORGH_AS_0422</strain>
    </source>
</reference>
<name>A0ABU3GTH8_9SPHI</name>
<dbReference type="SUPFAM" id="SSF48537">
    <property type="entry name" value="Phospholipase C/P1 nuclease"/>
    <property type="match status" value="1"/>
</dbReference>
<evidence type="ECO:0000313" key="3">
    <source>
        <dbReference type="EMBL" id="MDT3403080.1"/>
    </source>
</evidence>
<dbReference type="Gene3D" id="1.10.575.10">
    <property type="entry name" value="P1 Nuclease"/>
    <property type="match status" value="1"/>
</dbReference>
<feature type="compositionally biased region" description="Polar residues" evidence="1">
    <location>
        <begin position="348"/>
        <end position="361"/>
    </location>
</feature>
<comment type="caution">
    <text evidence="3">The sequence shown here is derived from an EMBL/GenBank/DDBJ whole genome shotgun (WGS) entry which is preliminary data.</text>
</comment>
<keyword evidence="2" id="KW-0472">Membrane</keyword>
<evidence type="ECO:0008006" key="5">
    <source>
        <dbReference type="Google" id="ProtNLM"/>
    </source>
</evidence>
<evidence type="ECO:0000256" key="1">
    <source>
        <dbReference type="SAM" id="MobiDB-lite"/>
    </source>
</evidence>
<evidence type="ECO:0000313" key="4">
    <source>
        <dbReference type="Proteomes" id="UP001258315"/>
    </source>
</evidence>
<dbReference type="EMBL" id="JAVLVU010000001">
    <property type="protein sequence ID" value="MDT3403080.1"/>
    <property type="molecule type" value="Genomic_DNA"/>
</dbReference>
<protein>
    <recommendedName>
        <fullName evidence="5">S1/P1 Nuclease</fullName>
    </recommendedName>
</protein>
<keyword evidence="2" id="KW-1133">Transmembrane helix</keyword>
<accession>A0ABU3GTH8</accession>
<keyword evidence="2" id="KW-0812">Transmembrane</keyword>
<feature type="region of interest" description="Disordered" evidence="1">
    <location>
        <begin position="341"/>
        <end position="361"/>
    </location>
</feature>
<dbReference type="InterPro" id="IPR008947">
    <property type="entry name" value="PLipase_C/P1_nuclease_dom_sf"/>
</dbReference>
<organism evidence="3 4">
    <name type="scientific">Mucilaginibacter terrae</name>
    <dbReference type="NCBI Taxonomy" id="1955052"/>
    <lineage>
        <taxon>Bacteria</taxon>
        <taxon>Pseudomonadati</taxon>
        <taxon>Bacteroidota</taxon>
        <taxon>Sphingobacteriia</taxon>
        <taxon>Sphingobacteriales</taxon>
        <taxon>Sphingobacteriaceae</taxon>
        <taxon>Mucilaginibacter</taxon>
    </lineage>
</organism>